<reference evidence="5" key="1">
    <citation type="journal article" date="2017" name="Proc. Natl. Acad. Sci. U.S.A.">
        <title>Simulation of Deepwater Horizon oil plume reveals substrate specialization within a complex community of hydrocarbon-degraders.</title>
        <authorList>
            <person name="Hu P."/>
            <person name="Dubinsky E.A."/>
            <person name="Probst A.J."/>
            <person name="Wang J."/>
            <person name="Sieber C.M.K."/>
            <person name="Tom L.M."/>
            <person name="Gardinali P."/>
            <person name="Banfield J.F."/>
            <person name="Atlas R.M."/>
            <person name="Andersen G.L."/>
        </authorList>
    </citation>
    <scope>NUCLEOTIDE SEQUENCE [LARGE SCALE GENOMIC DNA]</scope>
</reference>
<organism evidence="4 5">
    <name type="scientific">Halobacteriovorax marinus</name>
    <dbReference type="NCBI Taxonomy" id="97084"/>
    <lineage>
        <taxon>Bacteria</taxon>
        <taxon>Pseudomonadati</taxon>
        <taxon>Bdellovibrionota</taxon>
        <taxon>Bacteriovoracia</taxon>
        <taxon>Bacteriovoracales</taxon>
        <taxon>Halobacteriovoraceae</taxon>
        <taxon>Halobacteriovorax</taxon>
    </lineage>
</organism>
<dbReference type="SMART" id="SM00448">
    <property type="entry name" value="REC"/>
    <property type="match status" value="1"/>
</dbReference>
<accession>A0A1Y5F1U0</accession>
<dbReference type="AlphaFoldDB" id="A0A1Y5F1U0"/>
<feature type="modified residue" description="4-aspartylphosphate" evidence="2">
    <location>
        <position position="59"/>
    </location>
</feature>
<dbReference type="PANTHER" id="PTHR44591:SF3">
    <property type="entry name" value="RESPONSE REGULATORY DOMAIN-CONTAINING PROTEIN"/>
    <property type="match status" value="1"/>
</dbReference>
<evidence type="ECO:0000259" key="3">
    <source>
        <dbReference type="PROSITE" id="PS50110"/>
    </source>
</evidence>
<keyword evidence="1 2" id="KW-0597">Phosphoprotein</keyword>
<protein>
    <recommendedName>
        <fullName evidence="3">Response regulatory domain-containing protein</fullName>
    </recommendedName>
</protein>
<name>A0A1Y5F1U0_9BACT</name>
<gene>
    <name evidence="4" type="ORF">A9Q84_21690</name>
</gene>
<dbReference type="Proteomes" id="UP000196531">
    <property type="component" value="Unassembled WGS sequence"/>
</dbReference>
<dbReference type="InterPro" id="IPR050595">
    <property type="entry name" value="Bact_response_regulator"/>
</dbReference>
<evidence type="ECO:0000256" key="1">
    <source>
        <dbReference type="ARBA" id="ARBA00022553"/>
    </source>
</evidence>
<dbReference type="SUPFAM" id="SSF52172">
    <property type="entry name" value="CheY-like"/>
    <property type="match status" value="1"/>
</dbReference>
<dbReference type="GO" id="GO:0000160">
    <property type="term" value="P:phosphorelay signal transduction system"/>
    <property type="evidence" value="ECO:0007669"/>
    <property type="project" value="InterPro"/>
</dbReference>
<dbReference type="InterPro" id="IPR001789">
    <property type="entry name" value="Sig_transdc_resp-reg_receiver"/>
</dbReference>
<evidence type="ECO:0000313" key="4">
    <source>
        <dbReference type="EMBL" id="OUR93118.1"/>
    </source>
</evidence>
<proteinExistence type="predicted"/>
<dbReference type="InterPro" id="IPR011006">
    <property type="entry name" value="CheY-like_superfamily"/>
</dbReference>
<evidence type="ECO:0000256" key="2">
    <source>
        <dbReference type="PROSITE-ProRule" id="PRU00169"/>
    </source>
</evidence>
<dbReference type="PROSITE" id="PS50110">
    <property type="entry name" value="RESPONSE_REGULATORY"/>
    <property type="match status" value="1"/>
</dbReference>
<feature type="domain" description="Response regulatory" evidence="3">
    <location>
        <begin position="10"/>
        <end position="124"/>
    </location>
</feature>
<dbReference type="PANTHER" id="PTHR44591">
    <property type="entry name" value="STRESS RESPONSE REGULATOR PROTEIN 1"/>
    <property type="match status" value="1"/>
</dbReference>
<comment type="caution">
    <text evidence="4">The sequence shown here is derived from an EMBL/GenBank/DDBJ whole genome shotgun (WGS) entry which is preliminary data.</text>
</comment>
<dbReference type="Pfam" id="PF00072">
    <property type="entry name" value="Response_reg"/>
    <property type="match status" value="1"/>
</dbReference>
<dbReference type="EMBL" id="MAAO01000016">
    <property type="protein sequence ID" value="OUR93118.1"/>
    <property type="molecule type" value="Genomic_DNA"/>
</dbReference>
<evidence type="ECO:0000313" key="5">
    <source>
        <dbReference type="Proteomes" id="UP000196531"/>
    </source>
</evidence>
<dbReference type="Gene3D" id="3.40.50.2300">
    <property type="match status" value="1"/>
</dbReference>
<sequence length="131" mass="14389">MASTRNEDLKIVVVDDSDFSRNSLIEILEKNGFNIVGQAASANEAIPLLSTGANLFLIDIVMPEVSGIELAKILSENSKDSKIIMMSSLNMESIIIESISNGAVDFLTKPFGEQDLIRSINKIEIEMERDI</sequence>